<keyword evidence="7" id="KW-0256">Endoplasmic reticulum</keyword>
<dbReference type="PANTHER" id="PTHR24289:SF1">
    <property type="entry name" value="STEROID 17-ALPHA-HYDROXYLASE_17,20 LYASE"/>
    <property type="match status" value="1"/>
</dbReference>
<dbReference type="AlphaFoldDB" id="A0A1S3H1Z6"/>
<evidence type="ECO:0000256" key="3">
    <source>
        <dbReference type="ARBA" id="ARBA00004406"/>
    </source>
</evidence>
<evidence type="ECO:0000256" key="9">
    <source>
        <dbReference type="ARBA" id="ARBA00023002"/>
    </source>
</evidence>
<evidence type="ECO:0000256" key="1">
    <source>
        <dbReference type="ARBA" id="ARBA00001971"/>
    </source>
</evidence>
<evidence type="ECO:0000256" key="7">
    <source>
        <dbReference type="ARBA" id="ARBA00022824"/>
    </source>
</evidence>
<dbReference type="InterPro" id="IPR017972">
    <property type="entry name" value="Cyt_P450_CS"/>
</dbReference>
<evidence type="ECO:0000313" key="17">
    <source>
        <dbReference type="RefSeq" id="XP_013380043.1"/>
    </source>
</evidence>
<evidence type="ECO:0000256" key="12">
    <source>
        <dbReference type="ARBA" id="ARBA00023136"/>
    </source>
</evidence>
<evidence type="ECO:0000256" key="6">
    <source>
        <dbReference type="ARBA" id="ARBA00022723"/>
    </source>
</evidence>
<dbReference type="Gene3D" id="1.10.630.10">
    <property type="entry name" value="Cytochrome P450"/>
    <property type="match status" value="1"/>
</dbReference>
<protein>
    <submittedName>
        <fullName evidence="17">Steroid 17-alpha-hydroxylase/17,20 lyase</fullName>
    </submittedName>
</protein>
<name>A0A1S3H1Z6_LINAN</name>
<reference evidence="17" key="1">
    <citation type="submission" date="2025-08" db="UniProtKB">
        <authorList>
            <consortium name="RefSeq"/>
        </authorList>
    </citation>
    <scope>IDENTIFICATION</scope>
    <source>
        <tissue evidence="17">Gonads</tissue>
    </source>
</reference>
<evidence type="ECO:0000256" key="11">
    <source>
        <dbReference type="ARBA" id="ARBA00023033"/>
    </source>
</evidence>
<dbReference type="OMA" id="CNDILWN"/>
<dbReference type="InterPro" id="IPR036396">
    <property type="entry name" value="Cyt_P450_sf"/>
</dbReference>
<feature type="transmembrane region" description="Helical" evidence="15">
    <location>
        <begin position="16"/>
        <end position="35"/>
    </location>
</feature>
<evidence type="ECO:0000256" key="2">
    <source>
        <dbReference type="ARBA" id="ARBA00004174"/>
    </source>
</evidence>
<dbReference type="Proteomes" id="UP000085678">
    <property type="component" value="Unplaced"/>
</dbReference>
<keyword evidence="5 13" id="KW-0349">Heme</keyword>
<keyword evidence="9 14" id="KW-0560">Oxidoreductase</keyword>
<evidence type="ECO:0000256" key="14">
    <source>
        <dbReference type="RuleBase" id="RU000461"/>
    </source>
</evidence>
<keyword evidence="8" id="KW-0492">Microsome</keyword>
<dbReference type="InParanoid" id="A0A1S3H1Z6"/>
<dbReference type="PRINTS" id="PR00385">
    <property type="entry name" value="P450"/>
</dbReference>
<keyword evidence="11 14" id="KW-0503">Monooxygenase</keyword>
<keyword evidence="10 13" id="KW-0408">Iron</keyword>
<dbReference type="GO" id="GO:0004508">
    <property type="term" value="F:steroid 17-alpha-monooxygenase activity"/>
    <property type="evidence" value="ECO:0007669"/>
    <property type="project" value="TreeGrafter"/>
</dbReference>
<dbReference type="FunCoup" id="A0A1S3H1Z6">
    <property type="interactions" value="77"/>
</dbReference>
<dbReference type="FunFam" id="1.10.630.10:FF:000238">
    <property type="entry name" value="Cytochrome P450 2A6"/>
    <property type="match status" value="1"/>
</dbReference>
<feature type="binding site" description="axial binding residue" evidence="13">
    <location>
        <position position="459"/>
    </location>
    <ligand>
        <name>heme</name>
        <dbReference type="ChEBI" id="CHEBI:30413"/>
    </ligand>
    <ligandPart>
        <name>Fe</name>
        <dbReference type="ChEBI" id="CHEBI:18248"/>
    </ligandPart>
</feature>
<evidence type="ECO:0000313" key="16">
    <source>
        <dbReference type="Proteomes" id="UP000085678"/>
    </source>
</evidence>
<keyword evidence="12 15" id="KW-0472">Membrane</keyword>
<dbReference type="GeneID" id="106151357"/>
<dbReference type="GO" id="GO:0005789">
    <property type="term" value="C:endoplasmic reticulum membrane"/>
    <property type="evidence" value="ECO:0007669"/>
    <property type="project" value="UniProtKB-SubCell"/>
</dbReference>
<evidence type="ECO:0000256" key="8">
    <source>
        <dbReference type="ARBA" id="ARBA00022848"/>
    </source>
</evidence>
<dbReference type="InterPro" id="IPR002401">
    <property type="entry name" value="Cyt_P450_E_grp-I"/>
</dbReference>
<dbReference type="Pfam" id="PF00067">
    <property type="entry name" value="p450"/>
    <property type="match status" value="1"/>
</dbReference>
<dbReference type="GO" id="GO:0016829">
    <property type="term" value="F:lyase activity"/>
    <property type="evidence" value="ECO:0007669"/>
    <property type="project" value="UniProtKB-KW"/>
</dbReference>
<dbReference type="PANTHER" id="PTHR24289">
    <property type="entry name" value="STEROID 17-ALPHA-HYDROXYLASE/17,20 LYASE"/>
    <property type="match status" value="1"/>
</dbReference>
<keyword evidence="15" id="KW-0812">Transmembrane</keyword>
<dbReference type="PROSITE" id="PS00086">
    <property type="entry name" value="CYTOCHROME_P450"/>
    <property type="match status" value="1"/>
</dbReference>
<evidence type="ECO:0000256" key="10">
    <source>
        <dbReference type="ARBA" id="ARBA00023004"/>
    </source>
</evidence>
<sequence>MEAISLIARGHLDKDVTTVVLSFIGGVLLILFLYIGVKREGGKVLCGPTPWPVIGNVLQINLKKPHLTLAKWAREYGDVYAIRLFKQNIIVLSGEESIREALLLRANDFAGRPKLYRTDLQERSLHDIVWQTFTPRWLALRKIVHRSLRAYGLGLREIEAKSMHEINRLLDIFESKRGAAFDPHMEIYTTVANIMLVLLVGKSLPYGHRDIYNIKRLNELFNEGFSAGQSRLLDLLPWLRYTGIKSFNQLSEGLQIREDLHARYVEPLKGSFDPENVKCVVESLILAHKNTHHLSGHAGHIGEESIREAFTNLILAGTDTTFTAIICFILLMASHPDVQDRLRDEIDQVVGKDRRPTLSDRQNMPYMGATLFELLRYISHIPLAIPHCTTVDTQVMGYSIPKDTQIYINLWGLHHDERYWERPWTFDPSRFLDENGHVLPPDHATRKRLLTFSAGRRVCLGEALAKSRLFLFTSSLLQRFTLQPDGVLPSTDPRDFEMGLVLHPDNFKIKAVPRL</sequence>
<proteinExistence type="inferred from homology"/>
<dbReference type="PRINTS" id="PR00463">
    <property type="entry name" value="EP450I"/>
</dbReference>
<dbReference type="GO" id="GO:0020037">
    <property type="term" value="F:heme binding"/>
    <property type="evidence" value="ECO:0007669"/>
    <property type="project" value="InterPro"/>
</dbReference>
<evidence type="ECO:0000256" key="4">
    <source>
        <dbReference type="ARBA" id="ARBA00010617"/>
    </source>
</evidence>
<dbReference type="KEGG" id="lak:106151357"/>
<dbReference type="STRING" id="7574.A0A1S3H1Z6"/>
<dbReference type="InterPro" id="IPR001128">
    <property type="entry name" value="Cyt_P450"/>
</dbReference>
<dbReference type="RefSeq" id="XP_013380043.1">
    <property type="nucleotide sequence ID" value="XM_013524589.1"/>
</dbReference>
<comment type="cofactor">
    <cofactor evidence="1 13">
        <name>heme</name>
        <dbReference type="ChEBI" id="CHEBI:30413"/>
    </cofactor>
</comment>
<dbReference type="GO" id="GO:0005506">
    <property type="term" value="F:iron ion binding"/>
    <property type="evidence" value="ECO:0007669"/>
    <property type="project" value="InterPro"/>
</dbReference>
<evidence type="ECO:0000256" key="5">
    <source>
        <dbReference type="ARBA" id="ARBA00022617"/>
    </source>
</evidence>
<comment type="similarity">
    <text evidence="4 14">Belongs to the cytochrome P450 family.</text>
</comment>
<dbReference type="GO" id="GO:0042446">
    <property type="term" value="P:hormone biosynthetic process"/>
    <property type="evidence" value="ECO:0007669"/>
    <property type="project" value="TreeGrafter"/>
</dbReference>
<dbReference type="GO" id="GO:0042448">
    <property type="term" value="P:progesterone metabolic process"/>
    <property type="evidence" value="ECO:0007669"/>
    <property type="project" value="TreeGrafter"/>
</dbReference>
<evidence type="ECO:0000256" key="13">
    <source>
        <dbReference type="PIRSR" id="PIRSR602401-1"/>
    </source>
</evidence>
<keyword evidence="6 13" id="KW-0479">Metal-binding</keyword>
<keyword evidence="16" id="KW-1185">Reference proteome</keyword>
<keyword evidence="15" id="KW-1133">Transmembrane helix</keyword>
<accession>A0A1S3H1Z6</accession>
<dbReference type="SUPFAM" id="SSF48264">
    <property type="entry name" value="Cytochrome P450"/>
    <property type="match status" value="1"/>
</dbReference>
<organism evidence="16 17">
    <name type="scientific">Lingula anatina</name>
    <name type="common">Brachiopod</name>
    <name type="synonym">Lingula unguis</name>
    <dbReference type="NCBI Taxonomy" id="7574"/>
    <lineage>
        <taxon>Eukaryota</taxon>
        <taxon>Metazoa</taxon>
        <taxon>Spiralia</taxon>
        <taxon>Lophotrochozoa</taxon>
        <taxon>Brachiopoda</taxon>
        <taxon>Linguliformea</taxon>
        <taxon>Lingulata</taxon>
        <taxon>Lingulida</taxon>
        <taxon>Linguloidea</taxon>
        <taxon>Lingulidae</taxon>
        <taxon>Lingula</taxon>
    </lineage>
</organism>
<evidence type="ECO:0000256" key="15">
    <source>
        <dbReference type="SAM" id="Phobius"/>
    </source>
</evidence>
<keyword evidence="17" id="KW-0456">Lyase</keyword>
<dbReference type="OrthoDB" id="1470350at2759"/>
<gene>
    <name evidence="17" type="primary">LOC106151357</name>
</gene>
<comment type="subcellular location">
    <subcellularLocation>
        <location evidence="3">Endoplasmic reticulum membrane</location>
        <topology evidence="3">Peripheral membrane protein</topology>
    </subcellularLocation>
    <subcellularLocation>
        <location evidence="2">Microsome membrane</location>
        <topology evidence="2">Peripheral membrane protein</topology>
    </subcellularLocation>
</comment>